<dbReference type="OrthoDB" id="755951at2759"/>
<feature type="region of interest" description="Disordered" evidence="1">
    <location>
        <begin position="407"/>
        <end position="468"/>
    </location>
</feature>
<dbReference type="GO" id="GO:0031505">
    <property type="term" value="P:fungal-type cell wall organization"/>
    <property type="evidence" value="ECO:0007669"/>
    <property type="project" value="TreeGrafter"/>
</dbReference>
<dbReference type="GO" id="GO:0005829">
    <property type="term" value="C:cytosol"/>
    <property type="evidence" value="ECO:0007669"/>
    <property type="project" value="TreeGrafter"/>
</dbReference>
<proteinExistence type="predicted"/>
<dbReference type="EMBL" id="KZ679270">
    <property type="protein sequence ID" value="PTB36590.1"/>
    <property type="molecule type" value="Genomic_DNA"/>
</dbReference>
<sequence length="492" mass="56460">MDSQHLPWNYGQVSNASVESSESILQFDASFSGSRDNPRTPEHDFSGLSSLDLSGRLAATSEFSVDRITLRKQMRWRRLVDTVLCPYFHGYKFSPEALRAEEGWVDYYFMMECFANKICDIYKPGDIIMVHDYHLIMLPRLLRQRLPGAYLAFSFHTPCRTFAMPWPLRGIFEGVLGSNIITFQAFEDVMDFVGWCARRPPDHSSYWVTRAMDVCAVLPMGIDVSSVISAAQSQAARKQCESLRRAFKDRKIVVSYNTLDTRAEMADVAMGFDRMLTQMPQWKDRVVFDAVIFPSTPGGPMTAALEYSVCRSRDNKRPIISDMNPVTRQIPEFITYRRGDIDSIARAINYALVLPDRSPMEKFHLEEYNFGIMNTAERWTNSILHYLTEKLLPSHDGRYCGQEDYEDYDKKDYDDEDYDGEKGQKGGNDRGGDGRGEDSLEGDTELEDPEESEETAVEEEEEPVERLVTRSVELERMGYLRESWARKVPSTV</sequence>
<dbReference type="PANTHER" id="PTHR10788:SF123">
    <property type="entry name" value="TREHALOSE-PHOSPHATASE"/>
    <property type="match status" value="1"/>
</dbReference>
<reference evidence="2 3" key="1">
    <citation type="submission" date="2016-07" db="EMBL/GenBank/DDBJ databases">
        <title>Multiple horizontal gene transfer events from other fungi enriched the ability of initially mycotrophic Trichoderma (Ascomycota) to feed on dead plant biomass.</title>
        <authorList>
            <consortium name="DOE Joint Genome Institute"/>
            <person name="Aerts A."/>
            <person name="Atanasova L."/>
            <person name="Chenthamara K."/>
            <person name="Zhang J."/>
            <person name="Grujic M."/>
            <person name="Henrissat B."/>
            <person name="Kuo A."/>
            <person name="Salamov A."/>
            <person name="Lipzen A."/>
            <person name="Labutti K."/>
            <person name="Barry K."/>
            <person name="Miao Y."/>
            <person name="Rahimi M.J."/>
            <person name="Shen Q."/>
            <person name="Grigoriev I.V."/>
            <person name="Kubicek C.P."/>
            <person name="Druzhinina I.S."/>
        </authorList>
    </citation>
    <scope>NUCLEOTIDE SEQUENCE [LARGE SCALE GENOMIC DNA]</scope>
    <source>
        <strain evidence="2 3">CBS 433.97</strain>
    </source>
</reference>
<dbReference type="GO" id="GO:0003825">
    <property type="term" value="F:alpha,alpha-trehalose-phosphate synthase (UDP-forming) activity"/>
    <property type="evidence" value="ECO:0007669"/>
    <property type="project" value="TreeGrafter"/>
</dbReference>
<name>A0A2T3YVP5_TRIA4</name>
<dbReference type="Gene3D" id="3.40.50.2000">
    <property type="entry name" value="Glycogen Phosphorylase B"/>
    <property type="match status" value="2"/>
</dbReference>
<feature type="compositionally biased region" description="Basic and acidic residues" evidence="1">
    <location>
        <begin position="420"/>
        <end position="438"/>
    </location>
</feature>
<evidence type="ECO:0000313" key="3">
    <source>
        <dbReference type="Proteomes" id="UP000240493"/>
    </source>
</evidence>
<accession>A0A2T3YVP5</accession>
<evidence type="ECO:0000313" key="2">
    <source>
        <dbReference type="EMBL" id="PTB36590.1"/>
    </source>
</evidence>
<dbReference type="PANTHER" id="PTHR10788">
    <property type="entry name" value="TREHALOSE-6-PHOSPHATE SYNTHASE"/>
    <property type="match status" value="1"/>
</dbReference>
<dbReference type="Proteomes" id="UP000240493">
    <property type="component" value="Unassembled WGS sequence"/>
</dbReference>
<evidence type="ECO:0000256" key="1">
    <source>
        <dbReference type="SAM" id="MobiDB-lite"/>
    </source>
</evidence>
<dbReference type="InterPro" id="IPR001830">
    <property type="entry name" value="Glyco_trans_20"/>
</dbReference>
<dbReference type="GO" id="GO:0005992">
    <property type="term" value="P:trehalose biosynthetic process"/>
    <property type="evidence" value="ECO:0007669"/>
    <property type="project" value="InterPro"/>
</dbReference>
<dbReference type="STRING" id="1042311.A0A2T3YVP5"/>
<feature type="compositionally biased region" description="Acidic residues" evidence="1">
    <location>
        <begin position="439"/>
        <end position="463"/>
    </location>
</feature>
<keyword evidence="3" id="KW-1185">Reference proteome</keyword>
<dbReference type="GO" id="GO:0005946">
    <property type="term" value="C:alpha,alpha-trehalose-phosphate synthase complex (UDP-forming)"/>
    <property type="evidence" value="ECO:0007669"/>
    <property type="project" value="TreeGrafter"/>
</dbReference>
<dbReference type="Pfam" id="PF00982">
    <property type="entry name" value="Glyco_transf_20"/>
    <property type="match status" value="1"/>
</dbReference>
<dbReference type="GO" id="GO:0004805">
    <property type="term" value="F:trehalose-phosphatase activity"/>
    <property type="evidence" value="ECO:0007669"/>
    <property type="project" value="TreeGrafter"/>
</dbReference>
<dbReference type="SUPFAM" id="SSF53756">
    <property type="entry name" value="UDP-Glycosyltransferase/glycogen phosphorylase"/>
    <property type="match status" value="1"/>
</dbReference>
<keyword evidence="2" id="KW-0808">Transferase</keyword>
<gene>
    <name evidence="2" type="ORF">M441DRAFT_83903</name>
</gene>
<protein>
    <submittedName>
        <fullName evidence="2">Glycosyltransferase family 20 protein</fullName>
    </submittedName>
</protein>
<organism evidence="2 3">
    <name type="scientific">Trichoderma asperellum (strain ATCC 204424 / CBS 433.97 / NBRC 101777)</name>
    <dbReference type="NCBI Taxonomy" id="1042311"/>
    <lineage>
        <taxon>Eukaryota</taxon>
        <taxon>Fungi</taxon>
        <taxon>Dikarya</taxon>
        <taxon>Ascomycota</taxon>
        <taxon>Pezizomycotina</taxon>
        <taxon>Sordariomycetes</taxon>
        <taxon>Hypocreomycetidae</taxon>
        <taxon>Hypocreales</taxon>
        <taxon>Hypocreaceae</taxon>
        <taxon>Trichoderma</taxon>
    </lineage>
</organism>
<dbReference type="AlphaFoldDB" id="A0A2T3YVP5"/>
<dbReference type="GO" id="GO:0034605">
    <property type="term" value="P:cellular response to heat"/>
    <property type="evidence" value="ECO:0007669"/>
    <property type="project" value="TreeGrafter"/>
</dbReference>